<protein>
    <submittedName>
        <fullName evidence="1">Uncharacterized protein</fullName>
    </submittedName>
</protein>
<organism evidence="1 2">
    <name type="scientific">Mycolicibacterium madagascariense</name>
    <dbReference type="NCBI Taxonomy" id="212765"/>
    <lineage>
        <taxon>Bacteria</taxon>
        <taxon>Bacillati</taxon>
        <taxon>Actinomycetota</taxon>
        <taxon>Actinomycetes</taxon>
        <taxon>Mycobacteriales</taxon>
        <taxon>Mycobacteriaceae</taxon>
        <taxon>Mycolicibacterium</taxon>
    </lineage>
</organism>
<dbReference type="Proteomes" id="UP000466517">
    <property type="component" value="Chromosome"/>
</dbReference>
<keyword evidence="2" id="KW-1185">Reference proteome</keyword>
<accession>A0A7I7XIA5</accession>
<dbReference type="AlphaFoldDB" id="A0A7I7XIA5"/>
<dbReference type="KEGG" id="mmag:MMAD_32240"/>
<reference evidence="1 2" key="1">
    <citation type="journal article" date="2019" name="Emerg. Microbes Infect.">
        <title>Comprehensive subspecies identification of 175 nontuberculous mycobacteria species based on 7547 genomic profiles.</title>
        <authorList>
            <person name="Matsumoto Y."/>
            <person name="Kinjo T."/>
            <person name="Motooka D."/>
            <person name="Nabeya D."/>
            <person name="Jung N."/>
            <person name="Uechi K."/>
            <person name="Horii T."/>
            <person name="Iida T."/>
            <person name="Fujita J."/>
            <person name="Nakamura S."/>
        </authorList>
    </citation>
    <scope>NUCLEOTIDE SEQUENCE [LARGE SCALE GENOMIC DNA]</scope>
    <source>
        <strain evidence="1 2">JCM 13574</strain>
    </source>
</reference>
<proteinExistence type="predicted"/>
<name>A0A7I7XIA5_9MYCO</name>
<evidence type="ECO:0000313" key="1">
    <source>
        <dbReference type="EMBL" id="BBZ28929.1"/>
    </source>
</evidence>
<gene>
    <name evidence="1" type="ORF">MMAD_32240</name>
</gene>
<sequence>MSEQSRCRGNLGPALPRYQFLILCTLSEEVMRHAAETAGLRMDEDAVASDSESLAKAVFLQPSERVLHQLGGALIDDE</sequence>
<dbReference type="EMBL" id="AP022610">
    <property type="protein sequence ID" value="BBZ28929.1"/>
    <property type="molecule type" value="Genomic_DNA"/>
</dbReference>
<evidence type="ECO:0000313" key="2">
    <source>
        <dbReference type="Proteomes" id="UP000466517"/>
    </source>
</evidence>